<dbReference type="Proteomes" id="UP000732380">
    <property type="component" value="Unassembled WGS sequence"/>
</dbReference>
<organism evidence="2 3">
    <name type="scientific">Claviceps humidiphila</name>
    <dbReference type="NCBI Taxonomy" id="1294629"/>
    <lineage>
        <taxon>Eukaryota</taxon>
        <taxon>Fungi</taxon>
        <taxon>Dikarya</taxon>
        <taxon>Ascomycota</taxon>
        <taxon>Pezizomycotina</taxon>
        <taxon>Sordariomycetes</taxon>
        <taxon>Hypocreomycetidae</taxon>
        <taxon>Hypocreales</taxon>
        <taxon>Clavicipitaceae</taxon>
        <taxon>Claviceps</taxon>
    </lineage>
</organism>
<evidence type="ECO:0000313" key="2">
    <source>
        <dbReference type="EMBL" id="KAG6116257.1"/>
    </source>
</evidence>
<proteinExistence type="predicted"/>
<dbReference type="GO" id="GO:0006508">
    <property type="term" value="P:proteolysis"/>
    <property type="evidence" value="ECO:0007669"/>
    <property type="project" value="InterPro"/>
</dbReference>
<sequence length="147" mass="16769">MQNDESDGWDGYVGNVQPNHSYLPRRTRPPSSRWNIDTKEKVQNSPFQNLTTTNLQHLTLDNAIQDIVYFANNAVLPFDKKRTSSPDKAPSRWVLTGCSYADALSAWVQRLALGTFWAYHCWSAVVEAISDFWQNFEPTKAGMPKKC</sequence>
<dbReference type="InterPro" id="IPR008758">
    <property type="entry name" value="Peptidase_S28"/>
</dbReference>
<protein>
    <submittedName>
        <fullName evidence="2">Uncharacterized protein</fullName>
    </submittedName>
</protein>
<gene>
    <name evidence="2" type="ORF">E4U13_002013</name>
</gene>
<dbReference type="EMBL" id="SRQM01000184">
    <property type="protein sequence ID" value="KAG6116257.1"/>
    <property type="molecule type" value="Genomic_DNA"/>
</dbReference>
<feature type="region of interest" description="Disordered" evidence="1">
    <location>
        <begin position="1"/>
        <end position="34"/>
    </location>
</feature>
<dbReference type="InterPro" id="IPR029058">
    <property type="entry name" value="AB_hydrolase_fold"/>
</dbReference>
<dbReference type="Pfam" id="PF05577">
    <property type="entry name" value="Peptidase_S28"/>
    <property type="match status" value="1"/>
</dbReference>
<dbReference type="Gene3D" id="3.40.50.1820">
    <property type="entry name" value="alpha/beta hydrolase"/>
    <property type="match status" value="1"/>
</dbReference>
<dbReference type="GO" id="GO:0070008">
    <property type="term" value="F:serine-type exopeptidase activity"/>
    <property type="evidence" value="ECO:0007669"/>
    <property type="project" value="InterPro"/>
</dbReference>
<evidence type="ECO:0000313" key="3">
    <source>
        <dbReference type="Proteomes" id="UP000732380"/>
    </source>
</evidence>
<dbReference type="AlphaFoldDB" id="A0A9P7TTD3"/>
<comment type="caution">
    <text evidence="2">The sequence shown here is derived from an EMBL/GenBank/DDBJ whole genome shotgun (WGS) entry which is preliminary data.</text>
</comment>
<evidence type="ECO:0000256" key="1">
    <source>
        <dbReference type="SAM" id="MobiDB-lite"/>
    </source>
</evidence>
<keyword evidence="3" id="KW-1185">Reference proteome</keyword>
<reference evidence="2 3" key="1">
    <citation type="journal article" date="2020" name="bioRxiv">
        <title>Whole genome comparisons of ergot fungi reveals the divergence and evolution of species within the genus Claviceps are the result of varying mechanisms driving genome evolution and host range expansion.</title>
        <authorList>
            <person name="Wyka S.A."/>
            <person name="Mondo S.J."/>
            <person name="Liu M."/>
            <person name="Dettman J."/>
            <person name="Nalam V."/>
            <person name="Broders K.D."/>
        </authorList>
    </citation>
    <scope>NUCLEOTIDE SEQUENCE [LARGE SCALE GENOMIC DNA]</scope>
    <source>
        <strain evidence="2 3">LM576</strain>
    </source>
</reference>
<name>A0A9P7TTD3_9HYPO</name>
<accession>A0A9P7TTD3</accession>